<dbReference type="FunFam" id="1.20.1510.10:FF:000013">
    <property type="entry name" value="Cation efflux family protein"/>
    <property type="match status" value="1"/>
</dbReference>
<dbReference type="GO" id="GO:0016020">
    <property type="term" value="C:membrane"/>
    <property type="evidence" value="ECO:0007669"/>
    <property type="project" value="UniProtKB-SubCell"/>
</dbReference>
<evidence type="ECO:0000256" key="2">
    <source>
        <dbReference type="ARBA" id="ARBA00008873"/>
    </source>
</evidence>
<dbReference type="Gene3D" id="1.20.1510.10">
    <property type="entry name" value="Cation efflux protein transmembrane domain"/>
    <property type="match status" value="1"/>
</dbReference>
<accession>A0A3N4HPF1</accession>
<dbReference type="OrthoDB" id="435980at2759"/>
<dbReference type="AlphaFoldDB" id="A0A3N4HPF1"/>
<dbReference type="NCBIfam" id="TIGR01297">
    <property type="entry name" value="CDF"/>
    <property type="match status" value="1"/>
</dbReference>
<evidence type="ECO:0000256" key="8">
    <source>
        <dbReference type="SAM" id="MobiDB-lite"/>
    </source>
</evidence>
<evidence type="ECO:0000256" key="1">
    <source>
        <dbReference type="ARBA" id="ARBA00004141"/>
    </source>
</evidence>
<feature type="transmembrane region" description="Helical" evidence="9">
    <location>
        <begin position="363"/>
        <end position="380"/>
    </location>
</feature>
<keyword evidence="3" id="KW-0813">Transport</keyword>
<name>A0A3N4HPF1_ASCIM</name>
<feature type="compositionally biased region" description="Basic and acidic residues" evidence="8">
    <location>
        <begin position="159"/>
        <end position="169"/>
    </location>
</feature>
<feature type="compositionally biased region" description="Polar residues" evidence="8">
    <location>
        <begin position="90"/>
        <end position="100"/>
    </location>
</feature>
<feature type="transmembrane region" description="Helical" evidence="9">
    <location>
        <begin position="200"/>
        <end position="219"/>
    </location>
</feature>
<evidence type="ECO:0000256" key="3">
    <source>
        <dbReference type="ARBA" id="ARBA00022448"/>
    </source>
</evidence>
<dbReference type="Pfam" id="PF01545">
    <property type="entry name" value="Cation_efflux"/>
    <property type="match status" value="1"/>
</dbReference>
<dbReference type="InterPro" id="IPR027469">
    <property type="entry name" value="Cation_efflux_TMD_sf"/>
</dbReference>
<evidence type="ECO:0000256" key="9">
    <source>
        <dbReference type="SAM" id="Phobius"/>
    </source>
</evidence>
<dbReference type="GO" id="GO:0030003">
    <property type="term" value="P:intracellular monoatomic cation homeostasis"/>
    <property type="evidence" value="ECO:0007669"/>
    <property type="project" value="UniProtKB-ARBA"/>
</dbReference>
<feature type="domain" description="Cation efflux protein transmembrane" evidence="10">
    <location>
        <begin position="200"/>
        <end position="414"/>
    </location>
</feature>
<evidence type="ECO:0000313" key="12">
    <source>
        <dbReference type="Proteomes" id="UP000275078"/>
    </source>
</evidence>
<evidence type="ECO:0000313" key="11">
    <source>
        <dbReference type="EMBL" id="RPA74846.1"/>
    </source>
</evidence>
<organism evidence="11 12">
    <name type="scientific">Ascobolus immersus RN42</name>
    <dbReference type="NCBI Taxonomy" id="1160509"/>
    <lineage>
        <taxon>Eukaryota</taxon>
        <taxon>Fungi</taxon>
        <taxon>Dikarya</taxon>
        <taxon>Ascomycota</taxon>
        <taxon>Pezizomycotina</taxon>
        <taxon>Pezizomycetes</taxon>
        <taxon>Pezizales</taxon>
        <taxon>Ascobolaceae</taxon>
        <taxon>Ascobolus</taxon>
    </lineage>
</organism>
<evidence type="ECO:0000259" key="10">
    <source>
        <dbReference type="Pfam" id="PF01545"/>
    </source>
</evidence>
<dbReference type="EMBL" id="ML119779">
    <property type="protein sequence ID" value="RPA74846.1"/>
    <property type="molecule type" value="Genomic_DNA"/>
</dbReference>
<dbReference type="GO" id="GO:0098771">
    <property type="term" value="P:inorganic ion homeostasis"/>
    <property type="evidence" value="ECO:0007669"/>
    <property type="project" value="UniProtKB-ARBA"/>
</dbReference>
<feature type="transmembrane region" description="Helical" evidence="9">
    <location>
        <begin position="269"/>
        <end position="292"/>
    </location>
</feature>
<dbReference type="SUPFAM" id="SSF161111">
    <property type="entry name" value="Cation efflux protein transmembrane domain-like"/>
    <property type="match status" value="1"/>
</dbReference>
<keyword evidence="6" id="KW-0406">Ion transport</keyword>
<keyword evidence="7 9" id="KW-0472">Membrane</keyword>
<dbReference type="InterPro" id="IPR050291">
    <property type="entry name" value="CDF_Transporter"/>
</dbReference>
<dbReference type="Proteomes" id="UP000275078">
    <property type="component" value="Unassembled WGS sequence"/>
</dbReference>
<evidence type="ECO:0000256" key="5">
    <source>
        <dbReference type="ARBA" id="ARBA00022989"/>
    </source>
</evidence>
<comment type="subcellular location">
    <subcellularLocation>
        <location evidence="1">Membrane</location>
        <topology evidence="1">Multi-pass membrane protein</topology>
    </subcellularLocation>
</comment>
<sequence length="517" mass="55938">MSSACFLGARLTLGRRTSAPIRMGRQLARIATTTSSNITAFSGCFQTQTSLLSRRQDQEFGSRGRARPYITASSPRVPTVRDNHLTNFTLHHRPLSTSPNHPHKHDRDHGVSDKQNHFDSTSPTAANPEDNPPTHNPSIQTLPSRIRSYILKLASHSHSGHDHGHDHSHSHGLGHHHHHEANPFLTSSDTTDAAVRITRIGLIVNILMAVFKGIGGWIFNSQALIADAFHSLTDLVADILTLSTVTLAKKEPNERFPNGYGKFESLGSVGVSGILLVGGALMGYSSLISLYAEFFVENAADFIAHHGHVGHDHSHAHEGPSVHAAWLAAGSILVKEWLYRATMKVAKERKSTVLASNAIHHRIDSLTSIVALIAIGGSYLLPAATYLDPIGGLIVSIMVVNAGWQNTKSAVLELADVGLDSDVKAQVTDSTQKFLATLGQSATVKNVGGIKSGQNLLVEIELQVQDGVTVGDCREMEKGVREVVGGVNGVRKVRVRFVGQEVISEFVEEPTEEKKDL</sequence>
<reference evidence="11 12" key="1">
    <citation type="journal article" date="2018" name="Nat. Ecol. Evol.">
        <title>Pezizomycetes genomes reveal the molecular basis of ectomycorrhizal truffle lifestyle.</title>
        <authorList>
            <person name="Murat C."/>
            <person name="Payen T."/>
            <person name="Noel B."/>
            <person name="Kuo A."/>
            <person name="Morin E."/>
            <person name="Chen J."/>
            <person name="Kohler A."/>
            <person name="Krizsan K."/>
            <person name="Balestrini R."/>
            <person name="Da Silva C."/>
            <person name="Montanini B."/>
            <person name="Hainaut M."/>
            <person name="Levati E."/>
            <person name="Barry K.W."/>
            <person name="Belfiori B."/>
            <person name="Cichocki N."/>
            <person name="Clum A."/>
            <person name="Dockter R.B."/>
            <person name="Fauchery L."/>
            <person name="Guy J."/>
            <person name="Iotti M."/>
            <person name="Le Tacon F."/>
            <person name="Lindquist E.A."/>
            <person name="Lipzen A."/>
            <person name="Malagnac F."/>
            <person name="Mello A."/>
            <person name="Molinier V."/>
            <person name="Miyauchi S."/>
            <person name="Poulain J."/>
            <person name="Riccioni C."/>
            <person name="Rubini A."/>
            <person name="Sitrit Y."/>
            <person name="Splivallo R."/>
            <person name="Traeger S."/>
            <person name="Wang M."/>
            <person name="Zifcakova L."/>
            <person name="Wipf D."/>
            <person name="Zambonelli A."/>
            <person name="Paolocci F."/>
            <person name="Nowrousian M."/>
            <person name="Ottonello S."/>
            <person name="Baldrian P."/>
            <person name="Spatafora J.W."/>
            <person name="Henrissat B."/>
            <person name="Nagy L.G."/>
            <person name="Aury J.M."/>
            <person name="Wincker P."/>
            <person name="Grigoriev I.V."/>
            <person name="Bonfante P."/>
            <person name="Martin F.M."/>
        </authorList>
    </citation>
    <scope>NUCLEOTIDE SEQUENCE [LARGE SCALE GENOMIC DNA]</scope>
    <source>
        <strain evidence="11 12">RN42</strain>
    </source>
</reference>
<feature type="region of interest" description="Disordered" evidence="8">
    <location>
        <begin position="90"/>
        <end position="141"/>
    </location>
</feature>
<keyword evidence="4 9" id="KW-0812">Transmembrane</keyword>
<comment type="similarity">
    <text evidence="2">Belongs to the cation diffusion facilitator (CDF) transporter (TC 2.A.4) family. SLC30A subfamily.</text>
</comment>
<dbReference type="PANTHER" id="PTHR43840:SF15">
    <property type="entry name" value="MITOCHONDRIAL METAL TRANSPORTER 1-RELATED"/>
    <property type="match status" value="1"/>
</dbReference>
<dbReference type="InterPro" id="IPR002524">
    <property type="entry name" value="Cation_efflux"/>
</dbReference>
<keyword evidence="12" id="KW-1185">Reference proteome</keyword>
<evidence type="ECO:0000256" key="4">
    <source>
        <dbReference type="ARBA" id="ARBA00022692"/>
    </source>
</evidence>
<feature type="compositionally biased region" description="Basic residues" evidence="8">
    <location>
        <begin position="170"/>
        <end position="179"/>
    </location>
</feature>
<dbReference type="STRING" id="1160509.A0A3N4HPF1"/>
<protein>
    <recommendedName>
        <fullName evidence="10">Cation efflux protein transmembrane domain-containing protein</fullName>
    </recommendedName>
</protein>
<evidence type="ECO:0000256" key="6">
    <source>
        <dbReference type="ARBA" id="ARBA00023065"/>
    </source>
</evidence>
<evidence type="ECO:0000256" key="7">
    <source>
        <dbReference type="ARBA" id="ARBA00023136"/>
    </source>
</evidence>
<dbReference type="GO" id="GO:0005739">
    <property type="term" value="C:mitochondrion"/>
    <property type="evidence" value="ECO:0007669"/>
    <property type="project" value="UniProtKB-ARBA"/>
</dbReference>
<proteinExistence type="inferred from homology"/>
<feature type="compositionally biased region" description="Basic and acidic residues" evidence="8">
    <location>
        <begin position="105"/>
        <end position="117"/>
    </location>
</feature>
<dbReference type="GO" id="GO:0008324">
    <property type="term" value="F:monoatomic cation transmembrane transporter activity"/>
    <property type="evidence" value="ECO:0007669"/>
    <property type="project" value="InterPro"/>
</dbReference>
<dbReference type="PANTHER" id="PTHR43840">
    <property type="entry name" value="MITOCHONDRIAL METAL TRANSPORTER 1-RELATED"/>
    <property type="match status" value="1"/>
</dbReference>
<gene>
    <name evidence="11" type="ORF">BJ508DRAFT_230498</name>
</gene>
<keyword evidence="5 9" id="KW-1133">Transmembrane helix</keyword>
<dbReference type="InterPro" id="IPR058533">
    <property type="entry name" value="Cation_efflux_TM"/>
</dbReference>
<feature type="region of interest" description="Disordered" evidence="8">
    <location>
        <begin position="155"/>
        <end position="181"/>
    </location>
</feature>